<keyword evidence="2 5" id="KW-0689">Ribosomal protein</keyword>
<proteinExistence type="inferred from homology"/>
<evidence type="ECO:0000256" key="6">
    <source>
        <dbReference type="SAM" id="MobiDB-lite"/>
    </source>
</evidence>
<dbReference type="GO" id="GO:0005840">
    <property type="term" value="C:ribosome"/>
    <property type="evidence" value="ECO:0007669"/>
    <property type="project" value="UniProtKB-KW"/>
</dbReference>
<dbReference type="HAMAP" id="MF_01328_B">
    <property type="entry name" value="Ribosomal_uL4_B"/>
    <property type="match status" value="1"/>
</dbReference>
<evidence type="ECO:0000256" key="4">
    <source>
        <dbReference type="ARBA" id="ARBA00035244"/>
    </source>
</evidence>
<comment type="subunit">
    <text evidence="5">Part of the 50S ribosomal subunit.</text>
</comment>
<evidence type="ECO:0000256" key="3">
    <source>
        <dbReference type="ARBA" id="ARBA00023274"/>
    </source>
</evidence>
<reference evidence="7" key="1">
    <citation type="journal article" date="2015" name="ISME J.">
        <title>Aquifer environment selects for microbial species cohorts in sediment and groundwater.</title>
        <authorList>
            <person name="Hug L.A."/>
            <person name="Thomas B.C."/>
            <person name="Brown C.T."/>
            <person name="Frischkorn K.R."/>
            <person name="Williams K.H."/>
            <person name="Tringe S.G."/>
            <person name="Banfield J.F."/>
        </authorList>
    </citation>
    <scope>NUCLEOTIDE SEQUENCE</scope>
</reference>
<feature type="compositionally biased region" description="Basic and acidic residues" evidence="6">
    <location>
        <begin position="43"/>
        <end position="55"/>
    </location>
</feature>
<keyword evidence="3 5" id="KW-0687">Ribonucleoprotein</keyword>
<accession>A0A0H4T1L4</accession>
<dbReference type="AlphaFoldDB" id="A0A0H4T1L4"/>
<comment type="similarity">
    <text evidence="1 5">Belongs to the universal ribosomal protein uL4 family.</text>
</comment>
<dbReference type="EMBL" id="KT006968">
    <property type="protein sequence ID" value="AKQ01488.1"/>
    <property type="molecule type" value="Genomic_DNA"/>
</dbReference>
<dbReference type="GO" id="GO:1990904">
    <property type="term" value="C:ribonucleoprotein complex"/>
    <property type="evidence" value="ECO:0007669"/>
    <property type="project" value="UniProtKB-KW"/>
</dbReference>
<dbReference type="GO" id="GO:0003735">
    <property type="term" value="F:structural constituent of ribosome"/>
    <property type="evidence" value="ECO:0007669"/>
    <property type="project" value="InterPro"/>
</dbReference>
<evidence type="ECO:0000313" key="7">
    <source>
        <dbReference type="EMBL" id="AKQ01488.1"/>
    </source>
</evidence>
<comment type="function">
    <text evidence="5">Forms part of the polypeptide exit tunnel.</text>
</comment>
<dbReference type="Pfam" id="PF00573">
    <property type="entry name" value="Ribosomal_L4"/>
    <property type="match status" value="1"/>
</dbReference>
<gene>
    <name evidence="5" type="primary">rplD</name>
</gene>
<keyword evidence="5" id="KW-0694">RNA-binding</keyword>
<feature type="region of interest" description="Disordered" evidence="6">
    <location>
        <begin position="43"/>
        <end position="98"/>
    </location>
</feature>
<keyword evidence="5" id="KW-0699">rRNA-binding</keyword>
<dbReference type="InterPro" id="IPR013005">
    <property type="entry name" value="Ribosomal_uL4-like"/>
</dbReference>
<evidence type="ECO:0000256" key="2">
    <source>
        <dbReference type="ARBA" id="ARBA00022980"/>
    </source>
</evidence>
<dbReference type="Gene3D" id="3.40.1370.10">
    <property type="match status" value="1"/>
</dbReference>
<dbReference type="InterPro" id="IPR023574">
    <property type="entry name" value="Ribosomal_uL4_dom_sf"/>
</dbReference>
<dbReference type="GO" id="GO:0006412">
    <property type="term" value="P:translation"/>
    <property type="evidence" value="ECO:0007669"/>
    <property type="project" value="UniProtKB-UniRule"/>
</dbReference>
<dbReference type="PANTHER" id="PTHR10746">
    <property type="entry name" value="50S RIBOSOMAL PROTEIN L4"/>
    <property type="match status" value="1"/>
</dbReference>
<dbReference type="GO" id="GO:0019843">
    <property type="term" value="F:rRNA binding"/>
    <property type="evidence" value="ECO:0007669"/>
    <property type="project" value="UniProtKB-UniRule"/>
</dbReference>
<sequence>MPSVPVLDQNGKAQGTMELSADVFGGPIRTALLHQSVVRELAAKRAGTHDTKGRSEVSGGGRKPWRQKGTGRARQGSIRATQWKGGGKPFGPTPRKYDKRMPVEMRRSALRSALAAKVAAGEVTVVEQLGVAEPKTKALVNRLRDLGVTSGPTLLVVSEVAPALERAARNIPWLQLETPTHASAYQLLRNGRMIAERAAILTMQEALAK</sequence>
<dbReference type="PANTHER" id="PTHR10746:SF6">
    <property type="entry name" value="LARGE RIBOSOMAL SUBUNIT PROTEIN UL4M"/>
    <property type="match status" value="1"/>
</dbReference>
<evidence type="ECO:0000256" key="1">
    <source>
        <dbReference type="ARBA" id="ARBA00010528"/>
    </source>
</evidence>
<protein>
    <recommendedName>
        <fullName evidence="4 5">Large ribosomal subunit protein uL4</fullName>
    </recommendedName>
</protein>
<dbReference type="InterPro" id="IPR002136">
    <property type="entry name" value="Ribosomal_uL4"/>
</dbReference>
<dbReference type="NCBIfam" id="TIGR03953">
    <property type="entry name" value="rplD_bact"/>
    <property type="match status" value="1"/>
</dbReference>
<organism evidence="7">
    <name type="scientific">uncultured bacterium Rifle_16ft_4_minimus_19379</name>
    <dbReference type="NCBI Taxonomy" id="1665154"/>
    <lineage>
        <taxon>Bacteria</taxon>
        <taxon>environmental samples</taxon>
    </lineage>
</organism>
<name>A0A0H4T1L4_9BACT</name>
<comment type="function">
    <text evidence="5">One of the primary rRNA binding proteins, this protein initially binds near the 5'-end of the 23S rRNA. It is important during the early stages of 50S assembly. It makes multiple contacts with different domains of the 23S rRNA in the assembled 50S subunit and ribosome.</text>
</comment>
<dbReference type="SUPFAM" id="SSF52166">
    <property type="entry name" value="Ribosomal protein L4"/>
    <property type="match status" value="1"/>
</dbReference>
<evidence type="ECO:0000256" key="5">
    <source>
        <dbReference type="HAMAP-Rule" id="MF_01328"/>
    </source>
</evidence>